<evidence type="ECO:0000313" key="1">
    <source>
        <dbReference type="EMBL" id="EEP77563.1"/>
    </source>
</evidence>
<dbReference type="Proteomes" id="UP000002058">
    <property type="component" value="Unassembled WGS sequence"/>
</dbReference>
<sequence length="174" mass="19496">MAQSSLEAILATRHRCPAGPENKLTCSTTFVPTPSIFNTFVIEEGTSINAKANEANKFMDRTSVVQVLLTSYQKGAGIMLPFLGAEVGYTESSKSTTHDIFKKPGDGGCYSGYQQESLLDSNLLIYDYQKYPYHNCKKMLFSCEIHWSLMPGFGKQKWSSVNKFGIRRARNQQQ</sequence>
<dbReference type="RefSeq" id="XP_002542896.1">
    <property type="nucleotide sequence ID" value="XM_002542850.1"/>
</dbReference>
<dbReference type="InParanoid" id="C4JFS8"/>
<accession>C4JFS8</accession>
<organism evidence="1 2">
    <name type="scientific">Uncinocarpus reesii (strain UAMH 1704)</name>
    <dbReference type="NCBI Taxonomy" id="336963"/>
    <lineage>
        <taxon>Eukaryota</taxon>
        <taxon>Fungi</taxon>
        <taxon>Dikarya</taxon>
        <taxon>Ascomycota</taxon>
        <taxon>Pezizomycotina</taxon>
        <taxon>Eurotiomycetes</taxon>
        <taxon>Eurotiomycetidae</taxon>
        <taxon>Onygenales</taxon>
        <taxon>Onygenaceae</taxon>
        <taxon>Uncinocarpus</taxon>
    </lineage>
</organism>
<protein>
    <submittedName>
        <fullName evidence="1">Uncharacterized protein</fullName>
    </submittedName>
</protein>
<gene>
    <name evidence="1" type="ORF">UREG_02412</name>
</gene>
<reference evidence="2" key="1">
    <citation type="journal article" date="2009" name="Genome Res.">
        <title>Comparative genomic analyses of the human fungal pathogens Coccidioides and their relatives.</title>
        <authorList>
            <person name="Sharpton T.J."/>
            <person name="Stajich J.E."/>
            <person name="Rounsley S.D."/>
            <person name="Gardner M.J."/>
            <person name="Wortman J.R."/>
            <person name="Jordar V.S."/>
            <person name="Maiti R."/>
            <person name="Kodira C.D."/>
            <person name="Neafsey D.E."/>
            <person name="Zeng Q."/>
            <person name="Hung C.-Y."/>
            <person name="McMahan C."/>
            <person name="Muszewska A."/>
            <person name="Grynberg M."/>
            <person name="Mandel M.A."/>
            <person name="Kellner E.M."/>
            <person name="Barker B.M."/>
            <person name="Galgiani J.N."/>
            <person name="Orbach M.J."/>
            <person name="Kirkland T.N."/>
            <person name="Cole G.T."/>
            <person name="Henn M.R."/>
            <person name="Birren B.W."/>
            <person name="Taylor J.W."/>
        </authorList>
    </citation>
    <scope>NUCLEOTIDE SEQUENCE [LARGE SCALE GENOMIC DNA]</scope>
    <source>
        <strain evidence="2">UAMH 1704</strain>
    </source>
</reference>
<keyword evidence="2" id="KW-1185">Reference proteome</keyword>
<dbReference type="KEGG" id="ure:UREG_02412"/>
<name>C4JFS8_UNCRE</name>
<dbReference type="HOGENOM" id="CLU_1541256_0_0_1"/>
<dbReference type="VEuPathDB" id="FungiDB:UREG_02412"/>
<proteinExistence type="predicted"/>
<dbReference type="EMBL" id="CH476615">
    <property type="protein sequence ID" value="EEP77563.1"/>
    <property type="molecule type" value="Genomic_DNA"/>
</dbReference>
<dbReference type="GeneID" id="8437919"/>
<dbReference type="AlphaFoldDB" id="C4JFS8"/>
<evidence type="ECO:0000313" key="2">
    <source>
        <dbReference type="Proteomes" id="UP000002058"/>
    </source>
</evidence>